<comment type="caution">
    <text evidence="6">The sequence shown here is derived from an EMBL/GenBank/DDBJ whole genome shotgun (WGS) entry which is preliminary data.</text>
</comment>
<keyword evidence="5" id="KW-1003">Cell membrane</keyword>
<sequence length="275" mass="28255">MNDLPISDIVSLALGAAAAGAVSGLLAGLFGIGGGAVLVPIFYQALGALGVDEAVRMHVAVGTSLAIIVPTSLRSFQAHFARGAVDVALLRSFVVAVPAGVVVASLIAASISSAGLRIVFAAIALSVGLRLLFNRAHWRLGDRVPGNPWRALIGFLIGLLSTLMGIGGGVMNNTFMTLYGRPIHQAVATSAGVGVLIAIPGSIGYVWAGWGNPLLPVGSTGFVNWIALALIFPVTILAAPLGVRLSHALKRRHLEIGFGLFMLVVAARFAWSLVG</sequence>
<dbReference type="Proteomes" id="UP000463224">
    <property type="component" value="Unassembled WGS sequence"/>
</dbReference>
<dbReference type="EMBL" id="WPHG01000002">
    <property type="protein sequence ID" value="MVA97757.1"/>
    <property type="molecule type" value="Genomic_DNA"/>
</dbReference>
<evidence type="ECO:0000313" key="6">
    <source>
        <dbReference type="EMBL" id="MVA97757.1"/>
    </source>
</evidence>
<organism evidence="6 7">
    <name type="scientific">Nitratireductor arenosus</name>
    <dbReference type="NCBI Taxonomy" id="2682096"/>
    <lineage>
        <taxon>Bacteria</taxon>
        <taxon>Pseudomonadati</taxon>
        <taxon>Pseudomonadota</taxon>
        <taxon>Alphaproteobacteria</taxon>
        <taxon>Hyphomicrobiales</taxon>
        <taxon>Phyllobacteriaceae</taxon>
        <taxon>Nitratireductor</taxon>
    </lineage>
</organism>
<evidence type="ECO:0000256" key="2">
    <source>
        <dbReference type="ARBA" id="ARBA00022692"/>
    </source>
</evidence>
<name>A0A844QFB1_9HYPH</name>
<evidence type="ECO:0000256" key="1">
    <source>
        <dbReference type="ARBA" id="ARBA00004141"/>
    </source>
</evidence>
<feature type="transmembrane region" description="Helical" evidence="5">
    <location>
        <begin position="222"/>
        <end position="242"/>
    </location>
</feature>
<feature type="transmembrane region" description="Helical" evidence="5">
    <location>
        <begin position="254"/>
        <end position="274"/>
    </location>
</feature>
<dbReference type="InterPro" id="IPR002781">
    <property type="entry name" value="TM_pro_TauE-like"/>
</dbReference>
<evidence type="ECO:0000313" key="7">
    <source>
        <dbReference type="Proteomes" id="UP000463224"/>
    </source>
</evidence>
<accession>A0A844QFB1</accession>
<feature type="transmembrane region" description="Helical" evidence="5">
    <location>
        <begin position="55"/>
        <end position="76"/>
    </location>
</feature>
<evidence type="ECO:0000256" key="3">
    <source>
        <dbReference type="ARBA" id="ARBA00022989"/>
    </source>
</evidence>
<dbReference type="GO" id="GO:0005886">
    <property type="term" value="C:plasma membrane"/>
    <property type="evidence" value="ECO:0007669"/>
    <property type="project" value="UniProtKB-SubCell"/>
</dbReference>
<feature type="transmembrane region" description="Helical" evidence="5">
    <location>
        <begin position="187"/>
        <end position="210"/>
    </location>
</feature>
<dbReference type="AlphaFoldDB" id="A0A844QFB1"/>
<feature type="transmembrane region" description="Helical" evidence="5">
    <location>
        <begin position="153"/>
        <end position="175"/>
    </location>
</feature>
<reference evidence="6 7" key="1">
    <citation type="submission" date="2019-12" db="EMBL/GenBank/DDBJ databases">
        <title>Nitratireductor arenosus sp. nov., Isolated from sea sand, Jeju island, South Korea.</title>
        <authorList>
            <person name="Kim W."/>
        </authorList>
    </citation>
    <scope>NUCLEOTIDE SEQUENCE [LARGE SCALE GENOMIC DNA]</scope>
    <source>
        <strain evidence="6 7">CAU 1489</strain>
    </source>
</reference>
<keyword evidence="4 5" id="KW-0472">Membrane</keyword>
<keyword evidence="3 5" id="KW-1133">Transmembrane helix</keyword>
<dbReference type="PANTHER" id="PTHR43483">
    <property type="entry name" value="MEMBRANE TRANSPORTER PROTEIN HI_0806-RELATED"/>
    <property type="match status" value="1"/>
</dbReference>
<evidence type="ECO:0000256" key="4">
    <source>
        <dbReference type="ARBA" id="ARBA00023136"/>
    </source>
</evidence>
<feature type="transmembrane region" description="Helical" evidence="5">
    <location>
        <begin position="114"/>
        <end position="133"/>
    </location>
</feature>
<protein>
    <recommendedName>
        <fullName evidence="5">Probable membrane transporter protein</fullName>
    </recommendedName>
</protein>
<dbReference type="PANTHER" id="PTHR43483:SF3">
    <property type="entry name" value="MEMBRANE TRANSPORTER PROTEIN HI_0806-RELATED"/>
    <property type="match status" value="1"/>
</dbReference>
<feature type="transmembrane region" description="Helical" evidence="5">
    <location>
        <begin position="88"/>
        <end position="107"/>
    </location>
</feature>
<comment type="similarity">
    <text evidence="5">Belongs to the 4-toluene sulfonate uptake permease (TSUP) (TC 2.A.102) family.</text>
</comment>
<keyword evidence="2 5" id="KW-0812">Transmembrane</keyword>
<dbReference type="RefSeq" id="WP_343040542.1">
    <property type="nucleotide sequence ID" value="NZ_WPHG01000002.1"/>
</dbReference>
<dbReference type="Pfam" id="PF01925">
    <property type="entry name" value="TauE"/>
    <property type="match status" value="1"/>
</dbReference>
<gene>
    <name evidence="6" type="ORF">GN330_10930</name>
</gene>
<evidence type="ECO:0000256" key="5">
    <source>
        <dbReference type="RuleBase" id="RU363041"/>
    </source>
</evidence>
<feature type="transmembrane region" description="Helical" evidence="5">
    <location>
        <begin position="12"/>
        <end position="43"/>
    </location>
</feature>
<comment type="subcellular location">
    <subcellularLocation>
        <location evidence="5">Cell membrane</location>
        <topology evidence="5">Multi-pass membrane protein</topology>
    </subcellularLocation>
    <subcellularLocation>
        <location evidence="1">Membrane</location>
        <topology evidence="1">Multi-pass membrane protein</topology>
    </subcellularLocation>
</comment>
<proteinExistence type="inferred from homology"/>
<keyword evidence="7" id="KW-1185">Reference proteome</keyword>